<reference evidence="3 4" key="1">
    <citation type="submission" date="2016-10" db="EMBL/GenBank/DDBJ databases">
        <authorList>
            <person name="Varghese N."/>
            <person name="Submissions S."/>
        </authorList>
    </citation>
    <scope>NUCLEOTIDE SEQUENCE [LARGE SCALE GENOMIC DNA]</scope>
    <source>
        <strain evidence="3 4">DSM 18839</strain>
    </source>
</reference>
<accession>A0A8G2EWV4</accession>
<dbReference type="Proteomes" id="UP000198615">
    <property type="component" value="Unassembled WGS sequence"/>
</dbReference>
<evidence type="ECO:0000256" key="1">
    <source>
        <dbReference type="SAM" id="MobiDB-lite"/>
    </source>
</evidence>
<dbReference type="EMBL" id="FNBW01000008">
    <property type="protein sequence ID" value="SDF96176.1"/>
    <property type="molecule type" value="Genomic_DNA"/>
</dbReference>
<proteinExistence type="predicted"/>
<feature type="signal peptide" evidence="2">
    <location>
        <begin position="1"/>
        <end position="33"/>
    </location>
</feature>
<evidence type="ECO:0000313" key="3">
    <source>
        <dbReference type="EMBL" id="SDF96176.1"/>
    </source>
</evidence>
<organism evidence="3 4">
    <name type="scientific">Thalassobaculum litoreum DSM 18839</name>
    <dbReference type="NCBI Taxonomy" id="1123362"/>
    <lineage>
        <taxon>Bacteria</taxon>
        <taxon>Pseudomonadati</taxon>
        <taxon>Pseudomonadota</taxon>
        <taxon>Alphaproteobacteria</taxon>
        <taxon>Rhodospirillales</taxon>
        <taxon>Thalassobaculaceae</taxon>
        <taxon>Thalassobaculum</taxon>
    </lineage>
</organism>
<keyword evidence="2" id="KW-0732">Signal</keyword>
<protein>
    <recommendedName>
        <fullName evidence="5">LTXXQ motif family protein</fullName>
    </recommendedName>
</protein>
<keyword evidence="4" id="KW-1185">Reference proteome</keyword>
<feature type="region of interest" description="Disordered" evidence="1">
    <location>
        <begin position="192"/>
        <end position="216"/>
    </location>
</feature>
<name>A0A8G2EWV4_9PROT</name>
<evidence type="ECO:0008006" key="5">
    <source>
        <dbReference type="Google" id="ProtNLM"/>
    </source>
</evidence>
<comment type="caution">
    <text evidence="3">The sequence shown here is derived from an EMBL/GenBank/DDBJ whole genome shotgun (WGS) entry which is preliminary data.</text>
</comment>
<feature type="chain" id="PRO_5034368833" description="LTXXQ motif family protein" evidence="2">
    <location>
        <begin position="34"/>
        <end position="216"/>
    </location>
</feature>
<sequence length="216" mass="23365">MAVGNLLSSLRLARVSCPLLIGLLLSGPAAVQAQAPAAPGGGGAAAANADCKKLPGGNAPVQRMARLQGGMSVRNLELTYFGKPLYALSDADIAYLNTLWPECGTYDATVADEIASKLRTLISDAKGARQDSLDWIASVEKDIATLKPGEEAIRKIHDLWQEMLNREFEMLPGDLQYLAKKLSDKREELYTGQQQRQRTLVNPFDPGAPDTRSIKE</sequence>
<evidence type="ECO:0000313" key="4">
    <source>
        <dbReference type="Proteomes" id="UP000198615"/>
    </source>
</evidence>
<gene>
    <name evidence="3" type="ORF">SAMN05660686_02919</name>
</gene>
<dbReference type="AlphaFoldDB" id="A0A8G2EWV4"/>
<dbReference type="OrthoDB" id="7360725at2"/>
<evidence type="ECO:0000256" key="2">
    <source>
        <dbReference type="SAM" id="SignalP"/>
    </source>
</evidence>
<dbReference type="RefSeq" id="WP_028793629.1">
    <property type="nucleotide sequence ID" value="NZ_FNBW01000008.1"/>
</dbReference>